<dbReference type="AlphaFoldDB" id="A0A150GTI2"/>
<protein>
    <recommendedName>
        <fullName evidence="2">SET domain-containing protein</fullName>
    </recommendedName>
</protein>
<dbReference type="InterPro" id="IPR046341">
    <property type="entry name" value="SET_dom_sf"/>
</dbReference>
<sequence>MHGRPRQVDWPDEPDASIGCECLELWQQRHGEMPEELQWFLTSCETAWYVRMAAYLLYVKAHHTDSPVWGPYIASLPPVDEDEAAQEYKRVAKLHLTVFSSEAGELRRLRLAPNDVADTAWAYAMARTRSFGDTFRGEALSVMAPFADLANHSLSDNCGFRIDEPGRLTLYAKRPIFPGEEVLVPYGPKSNVQMMNNYGFVLLGNPSDRVAVSPAPSSGMESLPPLHGASLLEALGLEGDWRQEDGIIGGRVFESGAGDAEDKLAVIRRRYGLMCDGYMQILAIYGVHRHPTPPPGAALPAPAHHVPLAAVPAERANAAAVRAAFRAALDALPTSLEADAELLAAHERSGSEGAGPSMQAGRQIRGIVPQPDRGPAAGSTRSRHPTPPPGAALPAPAHHVPLAAVPAERANAAAVRAAFRAALDALPTSLEADAELLAAHERSGSEGGEGRLSARVAAAVRSRMEHKALLAEGVRAMDMYDSWLGARLGAE</sequence>
<accession>A0A150GTI2</accession>
<evidence type="ECO:0000259" key="2">
    <source>
        <dbReference type="PROSITE" id="PS50280"/>
    </source>
</evidence>
<dbReference type="PANTHER" id="PTHR13271:SF137">
    <property type="entry name" value="SET DOMAIN-CONTAINING PROTEIN"/>
    <property type="match status" value="1"/>
</dbReference>
<name>A0A150GTI2_GONPE</name>
<reference evidence="4" key="1">
    <citation type="journal article" date="2016" name="Nat. Commun.">
        <title>The Gonium pectorale genome demonstrates co-option of cell cycle regulation during the evolution of multicellularity.</title>
        <authorList>
            <person name="Hanschen E.R."/>
            <person name="Marriage T.N."/>
            <person name="Ferris P.J."/>
            <person name="Hamaji T."/>
            <person name="Toyoda A."/>
            <person name="Fujiyama A."/>
            <person name="Neme R."/>
            <person name="Noguchi H."/>
            <person name="Minakuchi Y."/>
            <person name="Suzuki M."/>
            <person name="Kawai-Toyooka H."/>
            <person name="Smith D.R."/>
            <person name="Sparks H."/>
            <person name="Anderson J."/>
            <person name="Bakaric R."/>
            <person name="Luria V."/>
            <person name="Karger A."/>
            <person name="Kirschner M.W."/>
            <person name="Durand P.M."/>
            <person name="Michod R.E."/>
            <person name="Nozaki H."/>
            <person name="Olson B.J."/>
        </authorList>
    </citation>
    <scope>NUCLEOTIDE SEQUENCE [LARGE SCALE GENOMIC DNA]</scope>
    <source>
        <strain evidence="4">NIES-2863</strain>
    </source>
</reference>
<evidence type="ECO:0000256" key="1">
    <source>
        <dbReference type="SAM" id="MobiDB-lite"/>
    </source>
</evidence>
<comment type="caution">
    <text evidence="3">The sequence shown here is derived from an EMBL/GenBank/DDBJ whole genome shotgun (WGS) entry which is preliminary data.</text>
</comment>
<dbReference type="PROSITE" id="PS50280">
    <property type="entry name" value="SET"/>
    <property type="match status" value="1"/>
</dbReference>
<keyword evidence="4" id="KW-1185">Reference proteome</keyword>
<dbReference type="EMBL" id="LSYV01000009">
    <property type="protein sequence ID" value="KXZ52988.1"/>
    <property type="molecule type" value="Genomic_DNA"/>
</dbReference>
<evidence type="ECO:0000313" key="3">
    <source>
        <dbReference type="EMBL" id="KXZ52988.1"/>
    </source>
</evidence>
<dbReference type="GO" id="GO:0016279">
    <property type="term" value="F:protein-lysine N-methyltransferase activity"/>
    <property type="evidence" value="ECO:0007669"/>
    <property type="project" value="TreeGrafter"/>
</dbReference>
<dbReference type="InterPro" id="IPR001214">
    <property type="entry name" value="SET_dom"/>
</dbReference>
<feature type="domain" description="SET" evidence="2">
    <location>
        <begin position="94"/>
        <end position="187"/>
    </location>
</feature>
<proteinExistence type="predicted"/>
<dbReference type="PANTHER" id="PTHR13271">
    <property type="entry name" value="UNCHARACTERIZED PUTATIVE METHYLTRANSFERASE"/>
    <property type="match status" value="1"/>
</dbReference>
<feature type="region of interest" description="Disordered" evidence="1">
    <location>
        <begin position="367"/>
        <end position="396"/>
    </location>
</feature>
<dbReference type="STRING" id="33097.A0A150GTI2"/>
<dbReference type="CDD" id="cd10527">
    <property type="entry name" value="SET_LSMT"/>
    <property type="match status" value="1"/>
</dbReference>
<dbReference type="SUPFAM" id="SSF82199">
    <property type="entry name" value="SET domain"/>
    <property type="match status" value="1"/>
</dbReference>
<dbReference type="OrthoDB" id="341421at2759"/>
<dbReference type="Proteomes" id="UP000075714">
    <property type="component" value="Unassembled WGS sequence"/>
</dbReference>
<organism evidence="3 4">
    <name type="scientific">Gonium pectorale</name>
    <name type="common">Green alga</name>
    <dbReference type="NCBI Taxonomy" id="33097"/>
    <lineage>
        <taxon>Eukaryota</taxon>
        <taxon>Viridiplantae</taxon>
        <taxon>Chlorophyta</taxon>
        <taxon>core chlorophytes</taxon>
        <taxon>Chlorophyceae</taxon>
        <taxon>CS clade</taxon>
        <taxon>Chlamydomonadales</taxon>
        <taxon>Volvocaceae</taxon>
        <taxon>Gonium</taxon>
    </lineage>
</organism>
<dbReference type="Pfam" id="PF00856">
    <property type="entry name" value="SET"/>
    <property type="match status" value="1"/>
</dbReference>
<dbReference type="InterPro" id="IPR050600">
    <property type="entry name" value="SETD3_SETD6_MTase"/>
</dbReference>
<dbReference type="Gene3D" id="3.90.1410.10">
    <property type="entry name" value="set domain protein methyltransferase, domain 1"/>
    <property type="match status" value="1"/>
</dbReference>
<evidence type="ECO:0000313" key="4">
    <source>
        <dbReference type="Proteomes" id="UP000075714"/>
    </source>
</evidence>
<gene>
    <name evidence="3" type="ORF">GPECTOR_8g359</name>
</gene>